<dbReference type="Pfam" id="PF16414">
    <property type="entry name" value="NPC1_N"/>
    <property type="match status" value="1"/>
</dbReference>
<feature type="non-terminal residue" evidence="3">
    <location>
        <position position="1"/>
    </location>
</feature>
<dbReference type="GO" id="GO:0030299">
    <property type="term" value="P:intestinal cholesterol absorption"/>
    <property type="evidence" value="ECO:0007669"/>
    <property type="project" value="TreeGrafter"/>
</dbReference>
<organism evidence="3 4">
    <name type="scientific">Oreocharis arfaki</name>
    <name type="common">tit berrypecker</name>
    <dbReference type="NCBI Taxonomy" id="979223"/>
    <lineage>
        <taxon>Eukaryota</taxon>
        <taxon>Metazoa</taxon>
        <taxon>Chordata</taxon>
        <taxon>Craniata</taxon>
        <taxon>Vertebrata</taxon>
        <taxon>Euteleostomi</taxon>
        <taxon>Archelosauria</taxon>
        <taxon>Archosauria</taxon>
        <taxon>Dinosauria</taxon>
        <taxon>Saurischia</taxon>
        <taxon>Theropoda</taxon>
        <taxon>Coelurosauria</taxon>
        <taxon>Aves</taxon>
        <taxon>Neognathae</taxon>
        <taxon>Neoaves</taxon>
        <taxon>Telluraves</taxon>
        <taxon>Australaves</taxon>
        <taxon>Passeriformes</taxon>
        <taxon>Passeroidea</taxon>
        <taxon>Paramythiidae</taxon>
        <taxon>Oreocharis</taxon>
    </lineage>
</organism>
<evidence type="ECO:0000313" key="3">
    <source>
        <dbReference type="EMBL" id="NWW10606.1"/>
    </source>
</evidence>
<dbReference type="GO" id="GO:0005886">
    <property type="term" value="C:plasma membrane"/>
    <property type="evidence" value="ECO:0007669"/>
    <property type="project" value="TreeGrafter"/>
</dbReference>
<comment type="caution">
    <text evidence="3">The sequence shown here is derived from an EMBL/GenBank/DDBJ whole genome shotgun (WGS) entry which is preliminary data.</text>
</comment>
<dbReference type="InterPro" id="IPR032190">
    <property type="entry name" value="NPC1_N"/>
</dbReference>
<dbReference type="PANTHER" id="PTHR45727:SF3">
    <property type="entry name" value="NPC1-LIKE INTRACELLULAR CHOLESTEROL TRANSPORTER 1"/>
    <property type="match status" value="1"/>
</dbReference>
<evidence type="ECO:0000313" key="4">
    <source>
        <dbReference type="Proteomes" id="UP000542358"/>
    </source>
</evidence>
<dbReference type="GO" id="GO:0015918">
    <property type="term" value="P:sterol transport"/>
    <property type="evidence" value="ECO:0007669"/>
    <property type="project" value="TreeGrafter"/>
</dbReference>
<reference evidence="3 4" key="1">
    <citation type="submission" date="2019-09" db="EMBL/GenBank/DDBJ databases">
        <title>Bird 10,000 Genomes (B10K) Project - Family phase.</title>
        <authorList>
            <person name="Zhang G."/>
        </authorList>
    </citation>
    <scope>NUCLEOTIDE SEQUENCE [LARGE SCALE GENOMIC DNA]</scope>
    <source>
        <strain evidence="3">B10K-DU-029-42</strain>
        <tissue evidence="3">Muscle</tissue>
    </source>
</reference>
<accession>A0A7K6KDC2</accession>
<dbReference type="GO" id="GO:0042632">
    <property type="term" value="P:cholesterol homeostasis"/>
    <property type="evidence" value="ECO:0007669"/>
    <property type="project" value="TreeGrafter"/>
</dbReference>
<keyword evidence="1" id="KW-0812">Transmembrane</keyword>
<feature type="non-terminal residue" evidence="3">
    <location>
        <position position="290"/>
    </location>
</feature>
<proteinExistence type="predicted"/>
<sequence length="290" mass="30694">LTPTHQAGVCAFYGECGRNPEVNGSLLSSNVPCLSNTPARVASGLLLSLLRSVCPELARGDNETTLVCCSLRQLSALSTSVTLSGAVLARCPACARNFANLYCHNICSPDQSLFTNVTRVADYAAVPGAQAVLEYQLFYRARYAEAAFASCRDVRLPATGGYALDTMCGRYGARLCTAQRWLDFQGDKNNGLAPLQINFHLLPGGSEPGQGIVPLDASAWDCDQAPSAGQEPCSCQDCARTCQPVVPPSEPPPFRIGEADGVLVICVLIFAVLALAFLAAVLCRRGSAEE</sequence>
<name>A0A7K6KDC2_9PASE</name>
<keyword evidence="1" id="KW-1133">Transmembrane helix</keyword>
<dbReference type="GO" id="GO:0015485">
    <property type="term" value="F:cholesterol binding"/>
    <property type="evidence" value="ECO:0007669"/>
    <property type="project" value="TreeGrafter"/>
</dbReference>
<protein>
    <submittedName>
        <fullName evidence="3">NPCL1 protein</fullName>
    </submittedName>
</protein>
<dbReference type="Proteomes" id="UP000542358">
    <property type="component" value="Unassembled WGS sequence"/>
</dbReference>
<gene>
    <name evidence="3" type="primary">Npc1l1_1</name>
    <name evidence="3" type="ORF">OREARF_R15492</name>
</gene>
<keyword evidence="4" id="KW-1185">Reference proteome</keyword>
<feature type="domain" description="Niemann-Pick C1 N-terminal" evidence="2">
    <location>
        <begin position="8"/>
        <end position="260"/>
    </location>
</feature>
<dbReference type="PANTHER" id="PTHR45727">
    <property type="entry name" value="NPC INTRACELLULAR CHOLESTEROL TRANSPORTER 1"/>
    <property type="match status" value="1"/>
</dbReference>
<evidence type="ECO:0000259" key="2">
    <source>
        <dbReference type="Pfam" id="PF16414"/>
    </source>
</evidence>
<feature type="transmembrane region" description="Helical" evidence="1">
    <location>
        <begin position="261"/>
        <end position="283"/>
    </location>
</feature>
<dbReference type="AlphaFoldDB" id="A0A7K6KDC2"/>
<dbReference type="EMBL" id="VZRR01010207">
    <property type="protein sequence ID" value="NWW10606.1"/>
    <property type="molecule type" value="Genomic_DNA"/>
</dbReference>
<keyword evidence="1" id="KW-0472">Membrane</keyword>
<evidence type="ECO:0000256" key="1">
    <source>
        <dbReference type="SAM" id="Phobius"/>
    </source>
</evidence>